<protein>
    <submittedName>
        <fullName evidence="2">Uncharacterized protein</fullName>
    </submittedName>
</protein>
<evidence type="ECO:0000313" key="1">
    <source>
        <dbReference type="Proteomes" id="UP000887574"/>
    </source>
</evidence>
<dbReference type="Proteomes" id="UP000887574">
    <property type="component" value="Unplaced"/>
</dbReference>
<accession>A0A915ENS3</accession>
<organism evidence="1 2">
    <name type="scientific">Ditylenchus dipsaci</name>
    <dbReference type="NCBI Taxonomy" id="166011"/>
    <lineage>
        <taxon>Eukaryota</taxon>
        <taxon>Metazoa</taxon>
        <taxon>Ecdysozoa</taxon>
        <taxon>Nematoda</taxon>
        <taxon>Chromadorea</taxon>
        <taxon>Rhabditida</taxon>
        <taxon>Tylenchina</taxon>
        <taxon>Tylenchomorpha</taxon>
        <taxon>Sphaerularioidea</taxon>
        <taxon>Anguinidae</taxon>
        <taxon>Anguininae</taxon>
        <taxon>Ditylenchus</taxon>
    </lineage>
</organism>
<sequence length="66" mass="7199">MKGTLSGVEGFGLETATTVVRELAVVGNPTVFATTFPSASFPSGHNTFQHQLHRRKYMPSSVQVKY</sequence>
<keyword evidence="1" id="KW-1185">Reference proteome</keyword>
<name>A0A915ENS3_9BILA</name>
<evidence type="ECO:0000313" key="2">
    <source>
        <dbReference type="WBParaSite" id="jg8211"/>
    </source>
</evidence>
<dbReference type="AlphaFoldDB" id="A0A915ENS3"/>
<reference evidence="2" key="1">
    <citation type="submission" date="2022-11" db="UniProtKB">
        <authorList>
            <consortium name="WormBaseParasite"/>
        </authorList>
    </citation>
    <scope>IDENTIFICATION</scope>
</reference>
<proteinExistence type="predicted"/>
<dbReference type="WBParaSite" id="jg8211">
    <property type="protein sequence ID" value="jg8211"/>
    <property type="gene ID" value="jg8211"/>
</dbReference>